<feature type="transmembrane region" description="Helical" evidence="1">
    <location>
        <begin position="60"/>
        <end position="82"/>
    </location>
</feature>
<evidence type="ECO:0000256" key="1">
    <source>
        <dbReference type="SAM" id="Phobius"/>
    </source>
</evidence>
<organism evidence="2">
    <name type="scientific">Minutocellus polymorphus</name>
    <dbReference type="NCBI Taxonomy" id="265543"/>
    <lineage>
        <taxon>Eukaryota</taxon>
        <taxon>Sar</taxon>
        <taxon>Stramenopiles</taxon>
        <taxon>Ochrophyta</taxon>
        <taxon>Bacillariophyta</taxon>
        <taxon>Mediophyceae</taxon>
        <taxon>Cymatosirophycidae</taxon>
        <taxon>Cymatosirales</taxon>
        <taxon>Cymatosiraceae</taxon>
        <taxon>Minutocellus</taxon>
    </lineage>
</organism>
<name>A0A7S0FK91_9STRA</name>
<keyword evidence="1" id="KW-0812">Transmembrane</keyword>
<feature type="transmembrane region" description="Helical" evidence="1">
    <location>
        <begin position="214"/>
        <end position="232"/>
    </location>
</feature>
<keyword evidence="1" id="KW-1133">Transmembrane helix</keyword>
<sequence>MMKASTTSYTLDAIDIGNGAHILAIALNVLVTSAVILQLPSKEIFDETWREQGQCLVSHGPIDTTTICGIMLCSSALGLFLLSKKLSKNGANNKNNEQLASRLQKMGESNLSHGLGHEFIHFYGSIPRVEISLRPDALGYLLVLLVFWPTTLRALVSRFSTRSIVLATILIVGFQAAIDIEPHLQFSFTQAIILMLQSLDQLTLPKQKKSELPLSYLIFAVYHLPLFAFMWLEVTRCSEWVAAFGGHAIYDFYLSIGPFVMANVLQKYEFSPNTCTENKGKKQS</sequence>
<proteinExistence type="predicted"/>
<keyword evidence="1" id="KW-0472">Membrane</keyword>
<protein>
    <submittedName>
        <fullName evidence="2">Uncharacterized protein</fullName>
    </submittedName>
</protein>
<gene>
    <name evidence="2" type="ORF">MPOL1434_LOCUS3048</name>
</gene>
<accession>A0A7S0FK91</accession>
<feature type="transmembrane region" description="Helical" evidence="1">
    <location>
        <begin position="163"/>
        <end position="178"/>
    </location>
</feature>
<feature type="transmembrane region" description="Helical" evidence="1">
    <location>
        <begin position="20"/>
        <end position="39"/>
    </location>
</feature>
<evidence type="ECO:0000313" key="2">
    <source>
        <dbReference type="EMBL" id="CAD8364644.1"/>
    </source>
</evidence>
<dbReference type="EMBL" id="HBEJ01005218">
    <property type="protein sequence ID" value="CAD8364644.1"/>
    <property type="molecule type" value="Transcribed_RNA"/>
</dbReference>
<reference evidence="2" key="1">
    <citation type="submission" date="2021-01" db="EMBL/GenBank/DDBJ databases">
        <authorList>
            <person name="Corre E."/>
            <person name="Pelletier E."/>
            <person name="Niang G."/>
            <person name="Scheremetjew M."/>
            <person name="Finn R."/>
            <person name="Kale V."/>
            <person name="Holt S."/>
            <person name="Cochrane G."/>
            <person name="Meng A."/>
            <person name="Brown T."/>
            <person name="Cohen L."/>
        </authorList>
    </citation>
    <scope>NUCLEOTIDE SEQUENCE</scope>
    <source>
        <strain evidence="2">CCMP3303</strain>
    </source>
</reference>
<dbReference type="AlphaFoldDB" id="A0A7S0FK91"/>